<evidence type="ECO:0000313" key="2">
    <source>
        <dbReference type="EMBL" id="BAD89384.1"/>
    </source>
</evidence>
<evidence type="ECO:0000256" key="1">
    <source>
        <dbReference type="SAM" id="SignalP"/>
    </source>
</evidence>
<proteinExistence type="evidence at transcript level"/>
<keyword evidence="1" id="KW-0732">Signal</keyword>
<feature type="chain" id="PRO_5004256131" evidence="1">
    <location>
        <begin position="23"/>
        <end position="44"/>
    </location>
</feature>
<reference evidence="2" key="1">
    <citation type="submission" date="2003-02" db="EMBL/GenBank/DDBJ databases">
        <title>IL2RG mRNA, nirs splice variant 1.</title>
        <authorList>
            <person name="Hayashi A."/>
            <person name="Sameshima E."/>
            <person name="Tabata Y."/>
            <person name="Iida K."/>
            <person name="Mitsuyama M."/>
            <person name="Kanai S."/>
            <person name="Furuya T."/>
            <person name="Saito T."/>
        </authorList>
    </citation>
    <scope>NUCLEOTIDE SEQUENCE</scope>
</reference>
<dbReference type="AlphaFoldDB" id="Q5FC13"/>
<protein>
    <submittedName>
        <fullName evidence="2">IL2RG nirs variant 1</fullName>
    </submittedName>
</protein>
<sequence>MLKPSLPFTSLLFLQLPLLGVGLNTTILTPNGNEDTTAGTISGL</sequence>
<dbReference type="OrthoDB" id="8942047at2759"/>
<feature type="signal peptide" evidence="1">
    <location>
        <begin position="1"/>
        <end position="22"/>
    </location>
</feature>
<dbReference type="PeptideAtlas" id="Q5FC13"/>
<gene>
    <name evidence="2" type="primary">IL2RG</name>
</gene>
<dbReference type="EMBL" id="AB102793">
    <property type="protein sequence ID" value="BAD89384.1"/>
    <property type="molecule type" value="mRNA"/>
</dbReference>
<dbReference type="ChiTaRS" id="IL2RG">
    <property type="organism name" value="human"/>
</dbReference>
<organism evidence="2">
    <name type="scientific">Homo sapiens</name>
    <name type="common">Human</name>
    <dbReference type="NCBI Taxonomy" id="9606"/>
    <lineage>
        <taxon>Eukaryota</taxon>
        <taxon>Metazoa</taxon>
        <taxon>Chordata</taxon>
        <taxon>Craniata</taxon>
        <taxon>Vertebrata</taxon>
        <taxon>Euteleostomi</taxon>
        <taxon>Mammalia</taxon>
        <taxon>Eutheria</taxon>
        <taxon>Euarchontoglires</taxon>
        <taxon>Primates</taxon>
        <taxon>Haplorrhini</taxon>
        <taxon>Catarrhini</taxon>
        <taxon>Hominidae</taxon>
        <taxon>Homo</taxon>
    </lineage>
</organism>
<accession>Q5FC13</accession>
<name>Q5FC13_HUMAN</name>